<protein>
    <recommendedName>
        <fullName evidence="9">Homeobox domain-containing protein</fullName>
    </recommendedName>
</protein>
<dbReference type="SMART" id="SM00389">
    <property type="entry name" value="HOX"/>
    <property type="match status" value="1"/>
</dbReference>
<dbReference type="PANTHER" id="PTHR45793:SF5">
    <property type="entry name" value="HOMEOTIC PROTEIN OCELLILESS"/>
    <property type="match status" value="1"/>
</dbReference>
<dbReference type="Gramene" id="CMT550CT">
    <property type="protein sequence ID" value="CMT550CT"/>
    <property type="gene ID" value="CMT550C"/>
</dbReference>
<evidence type="ECO:0000259" key="9">
    <source>
        <dbReference type="PROSITE" id="PS50071"/>
    </source>
</evidence>
<dbReference type="GO" id="GO:0000978">
    <property type="term" value="F:RNA polymerase II cis-regulatory region sequence-specific DNA binding"/>
    <property type="evidence" value="ECO:0007669"/>
    <property type="project" value="TreeGrafter"/>
</dbReference>
<evidence type="ECO:0000256" key="5">
    <source>
        <dbReference type="ARBA" id="ARBA00023242"/>
    </source>
</evidence>
<dbReference type="Proteomes" id="UP000007014">
    <property type="component" value="Chromosome 20"/>
</dbReference>
<evidence type="ECO:0000256" key="8">
    <source>
        <dbReference type="SAM" id="MobiDB-lite"/>
    </source>
</evidence>
<dbReference type="RefSeq" id="XP_005539503.1">
    <property type="nucleotide sequence ID" value="XM_005539446.1"/>
</dbReference>
<dbReference type="CDD" id="cd00086">
    <property type="entry name" value="homeodomain"/>
    <property type="match status" value="1"/>
</dbReference>
<feature type="compositionally biased region" description="Basic and acidic residues" evidence="8">
    <location>
        <begin position="83"/>
        <end position="94"/>
    </location>
</feature>
<keyword evidence="3 6" id="KW-0238">DNA-binding</keyword>
<feature type="domain" description="Homeobox" evidence="9">
    <location>
        <begin position="128"/>
        <end position="188"/>
    </location>
</feature>
<dbReference type="Gene3D" id="1.10.10.60">
    <property type="entry name" value="Homeodomain-like"/>
    <property type="match status" value="1"/>
</dbReference>
<feature type="compositionally biased region" description="Polar residues" evidence="8">
    <location>
        <begin position="196"/>
        <end position="210"/>
    </location>
</feature>
<evidence type="ECO:0000313" key="10">
    <source>
        <dbReference type="EMBL" id="BAM83467.1"/>
    </source>
</evidence>
<reference evidence="10 11" key="1">
    <citation type="journal article" date="2004" name="Nature">
        <title>Genome sequence of the ultrasmall unicellular red alga Cyanidioschyzon merolae 10D.</title>
        <authorList>
            <person name="Matsuzaki M."/>
            <person name="Misumi O."/>
            <person name="Shin-i T."/>
            <person name="Maruyama S."/>
            <person name="Takahara M."/>
            <person name="Miyagishima S."/>
            <person name="Mori T."/>
            <person name="Nishida K."/>
            <person name="Yagisawa F."/>
            <person name="Nishida K."/>
            <person name="Yoshida Y."/>
            <person name="Nishimura Y."/>
            <person name="Nakao S."/>
            <person name="Kobayashi T."/>
            <person name="Momoyama Y."/>
            <person name="Higashiyama T."/>
            <person name="Minoda A."/>
            <person name="Sano M."/>
            <person name="Nomoto H."/>
            <person name="Oishi K."/>
            <person name="Hayashi H."/>
            <person name="Ohta F."/>
            <person name="Nishizaka S."/>
            <person name="Haga S."/>
            <person name="Miura S."/>
            <person name="Morishita T."/>
            <person name="Kabeya Y."/>
            <person name="Terasawa K."/>
            <person name="Suzuki Y."/>
            <person name="Ishii Y."/>
            <person name="Asakawa S."/>
            <person name="Takano H."/>
            <person name="Ohta N."/>
            <person name="Kuroiwa H."/>
            <person name="Tanaka K."/>
            <person name="Shimizu N."/>
            <person name="Sugano S."/>
            <person name="Sato N."/>
            <person name="Nozaki H."/>
            <person name="Ogasawara N."/>
            <person name="Kohara Y."/>
            <person name="Kuroiwa T."/>
        </authorList>
    </citation>
    <scope>NUCLEOTIDE SEQUENCE [LARGE SCALE GENOMIC DNA]</scope>
    <source>
        <strain evidence="10 11">10D</strain>
    </source>
</reference>
<dbReference type="GO" id="GO:0000981">
    <property type="term" value="F:DNA-binding transcription factor activity, RNA polymerase II-specific"/>
    <property type="evidence" value="ECO:0007669"/>
    <property type="project" value="TreeGrafter"/>
</dbReference>
<feature type="region of interest" description="Disordered" evidence="8">
    <location>
        <begin position="337"/>
        <end position="365"/>
    </location>
</feature>
<keyword evidence="4 6" id="KW-0371">Homeobox</keyword>
<dbReference type="EMBL" id="AP006502">
    <property type="protein sequence ID" value="BAM83467.1"/>
    <property type="molecule type" value="Genomic_DNA"/>
</dbReference>
<feature type="compositionally biased region" description="Basic and acidic residues" evidence="8">
    <location>
        <begin position="103"/>
        <end position="118"/>
    </location>
</feature>
<gene>
    <name evidence="10" type="ORF">CYME_CMT550C</name>
</gene>
<reference evidence="10 11" key="2">
    <citation type="journal article" date="2007" name="BMC Biol.">
        <title>A 100%-complete sequence reveals unusually simple genomic features in the hot-spring red alga Cyanidioschyzon merolae.</title>
        <authorList>
            <person name="Nozaki H."/>
            <person name="Takano H."/>
            <person name="Misumi O."/>
            <person name="Terasawa K."/>
            <person name="Matsuzaki M."/>
            <person name="Maruyama S."/>
            <person name="Nishida K."/>
            <person name="Yagisawa F."/>
            <person name="Yoshida Y."/>
            <person name="Fujiwara T."/>
            <person name="Takio S."/>
            <person name="Tamura K."/>
            <person name="Chung S.J."/>
            <person name="Nakamura S."/>
            <person name="Kuroiwa H."/>
            <person name="Tanaka K."/>
            <person name="Sato N."/>
            <person name="Kuroiwa T."/>
        </authorList>
    </citation>
    <scope>NUCLEOTIDE SEQUENCE [LARGE SCALE GENOMIC DNA]</scope>
    <source>
        <strain evidence="10 11">10D</strain>
    </source>
</reference>
<evidence type="ECO:0000313" key="11">
    <source>
        <dbReference type="Proteomes" id="UP000007014"/>
    </source>
</evidence>
<evidence type="ECO:0000256" key="3">
    <source>
        <dbReference type="ARBA" id="ARBA00023125"/>
    </source>
</evidence>
<dbReference type="OrthoDB" id="5281at2759"/>
<evidence type="ECO:0000256" key="2">
    <source>
        <dbReference type="ARBA" id="ARBA00022473"/>
    </source>
</evidence>
<keyword evidence="5 6" id="KW-0539">Nucleus</keyword>
<dbReference type="SUPFAM" id="SSF46689">
    <property type="entry name" value="Homeodomain-like"/>
    <property type="match status" value="1"/>
</dbReference>
<dbReference type="KEGG" id="cme:CYME_CMT550C"/>
<proteinExistence type="predicted"/>
<accession>M1VIN3</accession>
<feature type="region of interest" description="Disordered" evidence="8">
    <location>
        <begin position="81"/>
        <end position="138"/>
    </location>
</feature>
<evidence type="ECO:0000256" key="4">
    <source>
        <dbReference type="ARBA" id="ARBA00023155"/>
    </source>
</evidence>
<name>M1VIN3_CYAM1</name>
<evidence type="ECO:0000256" key="7">
    <source>
        <dbReference type="RuleBase" id="RU000682"/>
    </source>
</evidence>
<evidence type="ECO:0000256" key="6">
    <source>
        <dbReference type="PROSITE-ProRule" id="PRU00108"/>
    </source>
</evidence>
<sequence length="365" mass="40463">MSSDGNRGLPETRTVVVGSPGLQIGAFTTQDMNLDYQNRLRETRLPGRFDQSFKGLEMIATAAVAVAQTPQSMEIAEPACQWDKPDPVSPRDTHGAIGGRGADTAHDEYRHFEPERKSSRQSRPKPFTSTKKGARIFTPEQQQVLKAVYAENQYPSRDDIQRLARAFQQPEAKLTTWFNNRRARVRRSQRNQRVSPSTRRYGSEQSATALSSQSMERCASECVTSATGHQTVPLARKSSRRESIFDTESTALAAHAPWVHSPSQSLMNPSGRLDALNAPSLSVCGDGSCKRQMVSQFEAGESCRTPAVSRERRTLTSMDYLECATLRGIEKFENGSGRALKSDEDFSPTTLATADTPGKWPTCRR</sequence>
<keyword evidence="2" id="KW-0217">Developmental protein</keyword>
<dbReference type="PANTHER" id="PTHR45793">
    <property type="entry name" value="HOMEOBOX PROTEIN"/>
    <property type="match status" value="1"/>
</dbReference>
<dbReference type="GO" id="GO:0005634">
    <property type="term" value="C:nucleus"/>
    <property type="evidence" value="ECO:0007669"/>
    <property type="project" value="UniProtKB-SubCell"/>
</dbReference>
<feature type="region of interest" description="Disordered" evidence="8">
    <location>
        <begin position="184"/>
        <end position="210"/>
    </location>
</feature>
<organism evidence="10 11">
    <name type="scientific">Cyanidioschyzon merolae (strain NIES-3377 / 10D)</name>
    <name type="common">Unicellular red alga</name>
    <dbReference type="NCBI Taxonomy" id="280699"/>
    <lineage>
        <taxon>Eukaryota</taxon>
        <taxon>Rhodophyta</taxon>
        <taxon>Bangiophyceae</taxon>
        <taxon>Cyanidiales</taxon>
        <taxon>Cyanidiaceae</taxon>
        <taxon>Cyanidioschyzon</taxon>
    </lineage>
</organism>
<dbReference type="Pfam" id="PF00046">
    <property type="entry name" value="Homeodomain"/>
    <property type="match status" value="1"/>
</dbReference>
<feature type="DNA-binding region" description="Homeobox" evidence="6">
    <location>
        <begin position="130"/>
        <end position="189"/>
    </location>
</feature>
<dbReference type="GeneID" id="16997655"/>
<dbReference type="HOGENOM" id="CLU_759450_0_0_1"/>
<dbReference type="AlphaFoldDB" id="M1VIN3"/>
<evidence type="ECO:0000256" key="1">
    <source>
        <dbReference type="ARBA" id="ARBA00004123"/>
    </source>
</evidence>
<comment type="subcellular location">
    <subcellularLocation>
        <location evidence="1 6 7">Nucleus</location>
    </subcellularLocation>
</comment>
<dbReference type="InterPro" id="IPR001356">
    <property type="entry name" value="HD"/>
</dbReference>
<dbReference type="InterPro" id="IPR009057">
    <property type="entry name" value="Homeodomain-like_sf"/>
</dbReference>
<dbReference type="PROSITE" id="PS50071">
    <property type="entry name" value="HOMEOBOX_2"/>
    <property type="match status" value="1"/>
</dbReference>
<keyword evidence="11" id="KW-1185">Reference proteome</keyword>